<dbReference type="AlphaFoldDB" id="A0AB34KRE6"/>
<evidence type="ECO:0000259" key="4">
    <source>
        <dbReference type="SMART" id="SM00822"/>
    </source>
</evidence>
<dbReference type="SMART" id="SM00822">
    <property type="entry name" value="PKS_KR"/>
    <property type="match status" value="1"/>
</dbReference>
<dbReference type="PROSITE" id="PS00061">
    <property type="entry name" value="ADH_SHORT"/>
    <property type="match status" value="1"/>
</dbReference>
<dbReference type="GO" id="GO:0016616">
    <property type="term" value="F:oxidoreductase activity, acting on the CH-OH group of donors, NAD or NADP as acceptor"/>
    <property type="evidence" value="ECO:0007669"/>
    <property type="project" value="UniProtKB-ARBA"/>
</dbReference>
<dbReference type="InterPro" id="IPR020904">
    <property type="entry name" value="Sc_DH/Rdtase_CS"/>
</dbReference>
<evidence type="ECO:0000313" key="6">
    <source>
        <dbReference type="Proteomes" id="UP000803884"/>
    </source>
</evidence>
<dbReference type="FunFam" id="3.40.50.720:FF:000245">
    <property type="entry name" value="Short chain dehydrogenase, putative"/>
    <property type="match status" value="1"/>
</dbReference>
<dbReference type="PRINTS" id="PR00081">
    <property type="entry name" value="GDHRDH"/>
</dbReference>
<accession>A0AB34KRE6</accession>
<dbReference type="Proteomes" id="UP000803884">
    <property type="component" value="Unassembled WGS sequence"/>
</dbReference>
<dbReference type="InterPro" id="IPR002347">
    <property type="entry name" value="SDR_fam"/>
</dbReference>
<evidence type="ECO:0000256" key="2">
    <source>
        <dbReference type="ARBA" id="ARBA00022857"/>
    </source>
</evidence>
<dbReference type="InterPro" id="IPR036291">
    <property type="entry name" value="NAD(P)-bd_dom_sf"/>
</dbReference>
<evidence type="ECO:0000256" key="1">
    <source>
        <dbReference type="ARBA" id="ARBA00006484"/>
    </source>
</evidence>
<dbReference type="RefSeq" id="XP_069229296.1">
    <property type="nucleotide sequence ID" value="XM_069374068.1"/>
</dbReference>
<dbReference type="EMBL" id="JAAQHG020000015">
    <property type="protein sequence ID" value="KAL1586191.1"/>
    <property type="molecule type" value="Genomic_DNA"/>
</dbReference>
<comment type="similarity">
    <text evidence="1">Belongs to the short-chain dehydrogenases/reductases (SDR) family.</text>
</comment>
<keyword evidence="3" id="KW-0560">Oxidoreductase</keyword>
<dbReference type="Gene3D" id="3.40.50.720">
    <property type="entry name" value="NAD(P)-binding Rossmann-like Domain"/>
    <property type="match status" value="1"/>
</dbReference>
<reference evidence="5 6" key="1">
    <citation type="journal article" date="2020" name="Microbiol. Resour. Announc.">
        <title>Draft Genome Sequence of a Cladosporium Species Isolated from the Mesophotic Ascidian Didemnum maculosum.</title>
        <authorList>
            <person name="Gioti A."/>
            <person name="Siaperas R."/>
            <person name="Nikolaivits E."/>
            <person name="Le Goff G."/>
            <person name="Ouazzani J."/>
            <person name="Kotoulas G."/>
            <person name="Topakas E."/>
        </authorList>
    </citation>
    <scope>NUCLEOTIDE SEQUENCE [LARGE SCALE GENOMIC DNA]</scope>
    <source>
        <strain evidence="5 6">TM138-S3</strain>
    </source>
</reference>
<name>A0AB34KRE6_9PEZI</name>
<keyword evidence="2" id="KW-0521">NADP</keyword>
<dbReference type="PANTHER" id="PTHR43008:SF9">
    <property type="entry name" value="OXIDOREDUCTASE"/>
    <property type="match status" value="1"/>
</dbReference>
<feature type="domain" description="Ketoreductase" evidence="4">
    <location>
        <begin position="36"/>
        <end position="228"/>
    </location>
</feature>
<gene>
    <name evidence="5" type="ORF">WHR41_05463</name>
</gene>
<dbReference type="GO" id="GO:0050664">
    <property type="term" value="F:oxidoreductase activity, acting on NAD(P)H, oxygen as acceptor"/>
    <property type="evidence" value="ECO:0007669"/>
    <property type="project" value="TreeGrafter"/>
</dbReference>
<dbReference type="GeneID" id="96006906"/>
<dbReference type="SUPFAM" id="SSF51735">
    <property type="entry name" value="NAD(P)-binding Rossmann-fold domains"/>
    <property type="match status" value="1"/>
</dbReference>
<protein>
    <recommendedName>
        <fullName evidence="4">Ketoreductase domain-containing protein</fullName>
    </recommendedName>
</protein>
<organism evidence="5 6">
    <name type="scientific">Cladosporium halotolerans</name>
    <dbReference type="NCBI Taxonomy" id="1052096"/>
    <lineage>
        <taxon>Eukaryota</taxon>
        <taxon>Fungi</taxon>
        <taxon>Dikarya</taxon>
        <taxon>Ascomycota</taxon>
        <taxon>Pezizomycotina</taxon>
        <taxon>Dothideomycetes</taxon>
        <taxon>Dothideomycetidae</taxon>
        <taxon>Cladosporiales</taxon>
        <taxon>Cladosporiaceae</taxon>
        <taxon>Cladosporium</taxon>
    </lineage>
</organism>
<sequence>MAPAALADLALPNEIPEVKETEANQTVPNLFSLRGGTTLVTGGGRGLGLELAHAVIEAGGCVACVDILPHEVVEKDIAALKSKAKLAGLYASYDRVDITNEPELEAVYASVISAAKEQRKPLQGVIACAGIQQITEAVDYNVPDFNRMFNVNVTGAFLTAKHAAREFIATGTKGSIVMIASMSGRITNRSLKCSAYNSSKAAVLQLSRSLAAEWGPQHGIRVNTLSPGYIRTAMTDKLLHDEPEVHETWMRGAMLDRLGAPQDFKAPAIFLLASGSAWMTAADLTIDGGHTGWA</sequence>
<dbReference type="InterPro" id="IPR057326">
    <property type="entry name" value="KR_dom"/>
</dbReference>
<keyword evidence="6" id="KW-1185">Reference proteome</keyword>
<dbReference type="PANTHER" id="PTHR43008">
    <property type="entry name" value="BENZIL REDUCTASE"/>
    <property type="match status" value="1"/>
</dbReference>
<dbReference type="Pfam" id="PF13561">
    <property type="entry name" value="adh_short_C2"/>
    <property type="match status" value="1"/>
</dbReference>
<proteinExistence type="inferred from homology"/>
<evidence type="ECO:0000256" key="3">
    <source>
        <dbReference type="ARBA" id="ARBA00023002"/>
    </source>
</evidence>
<evidence type="ECO:0000313" key="5">
    <source>
        <dbReference type="EMBL" id="KAL1586191.1"/>
    </source>
</evidence>
<comment type="caution">
    <text evidence="5">The sequence shown here is derived from an EMBL/GenBank/DDBJ whole genome shotgun (WGS) entry which is preliminary data.</text>
</comment>